<dbReference type="InterPro" id="IPR010559">
    <property type="entry name" value="Sig_transdc_His_kin_internal"/>
</dbReference>
<evidence type="ECO:0000256" key="3">
    <source>
        <dbReference type="ARBA" id="ARBA00012438"/>
    </source>
</evidence>
<dbReference type="Pfam" id="PF00512">
    <property type="entry name" value="HisKA"/>
    <property type="match status" value="1"/>
</dbReference>
<dbReference type="InterPro" id="IPR003661">
    <property type="entry name" value="HisK_dim/P_dom"/>
</dbReference>
<reference evidence="15" key="2">
    <citation type="submission" date="2020-09" db="EMBL/GenBank/DDBJ databases">
        <authorList>
            <person name="Sun Q."/>
            <person name="Zhou Y."/>
        </authorList>
    </citation>
    <scope>NUCLEOTIDE SEQUENCE</scope>
    <source>
        <strain evidence="15">CGMCC 1.12777</strain>
    </source>
</reference>
<dbReference type="PANTHER" id="PTHR43547:SF2">
    <property type="entry name" value="HYBRID SIGNAL TRANSDUCTION HISTIDINE KINASE C"/>
    <property type="match status" value="1"/>
</dbReference>
<keyword evidence="7" id="KW-0418">Kinase</keyword>
<dbReference type="Pfam" id="PF00072">
    <property type="entry name" value="Response_reg"/>
    <property type="match status" value="1"/>
</dbReference>
<dbReference type="InterPro" id="IPR003594">
    <property type="entry name" value="HATPase_dom"/>
</dbReference>
<feature type="transmembrane region" description="Helical" evidence="12">
    <location>
        <begin position="387"/>
        <end position="407"/>
    </location>
</feature>
<evidence type="ECO:0000256" key="9">
    <source>
        <dbReference type="ARBA" id="ARBA00023012"/>
    </source>
</evidence>
<evidence type="ECO:0000256" key="12">
    <source>
        <dbReference type="SAM" id="Phobius"/>
    </source>
</evidence>
<dbReference type="EMBL" id="BMFV01000044">
    <property type="protein sequence ID" value="GGH87921.1"/>
    <property type="molecule type" value="Genomic_DNA"/>
</dbReference>
<dbReference type="SUPFAM" id="SSF49785">
    <property type="entry name" value="Galactose-binding domain-like"/>
    <property type="match status" value="1"/>
</dbReference>
<feature type="transmembrane region" description="Helical" evidence="12">
    <location>
        <begin position="358"/>
        <end position="375"/>
    </location>
</feature>
<dbReference type="Gene3D" id="3.30.565.10">
    <property type="entry name" value="Histidine kinase-like ATPase, C-terminal domain"/>
    <property type="match status" value="2"/>
</dbReference>
<dbReference type="InterPro" id="IPR036097">
    <property type="entry name" value="HisK_dim/P_sf"/>
</dbReference>
<dbReference type="EC" id="2.7.13.3" evidence="3"/>
<keyword evidence="6" id="KW-0547">Nucleotide-binding</keyword>
<dbReference type="AlphaFoldDB" id="A0A8J3EQW9"/>
<comment type="similarity">
    <text evidence="2">In the N-terminal section; belongs to the phytochrome family.</text>
</comment>
<keyword evidence="12" id="KW-1133">Transmembrane helix</keyword>
<keyword evidence="16" id="KW-1185">Reference proteome</keyword>
<feature type="transmembrane region" description="Helical" evidence="12">
    <location>
        <begin position="331"/>
        <end position="346"/>
    </location>
</feature>
<dbReference type="InterPro" id="IPR004358">
    <property type="entry name" value="Sig_transdc_His_kin-like_C"/>
</dbReference>
<dbReference type="GO" id="GO:0005524">
    <property type="term" value="F:ATP binding"/>
    <property type="evidence" value="ECO:0007669"/>
    <property type="project" value="UniProtKB-KW"/>
</dbReference>
<evidence type="ECO:0000313" key="15">
    <source>
        <dbReference type="EMBL" id="GGH87921.1"/>
    </source>
</evidence>
<dbReference type="Proteomes" id="UP000656813">
    <property type="component" value="Unassembled WGS sequence"/>
</dbReference>
<dbReference type="PANTHER" id="PTHR43547">
    <property type="entry name" value="TWO-COMPONENT HISTIDINE KINASE"/>
    <property type="match status" value="1"/>
</dbReference>
<proteinExistence type="inferred from homology"/>
<gene>
    <name evidence="15" type="ORF">GCM10007096_39050</name>
</gene>
<dbReference type="GO" id="GO:0016020">
    <property type="term" value="C:membrane"/>
    <property type="evidence" value="ECO:0007669"/>
    <property type="project" value="InterPro"/>
</dbReference>
<evidence type="ECO:0000256" key="7">
    <source>
        <dbReference type="ARBA" id="ARBA00022777"/>
    </source>
</evidence>
<feature type="transmembrane region" description="Helical" evidence="12">
    <location>
        <begin position="301"/>
        <end position="325"/>
    </location>
</feature>
<keyword evidence="12" id="KW-0812">Transmembrane</keyword>
<dbReference type="SMART" id="SM00448">
    <property type="entry name" value="REC"/>
    <property type="match status" value="1"/>
</dbReference>
<dbReference type="SMART" id="SM00387">
    <property type="entry name" value="HATPase_c"/>
    <property type="match status" value="2"/>
</dbReference>
<dbReference type="CDD" id="cd00082">
    <property type="entry name" value="HisKA"/>
    <property type="match status" value="1"/>
</dbReference>
<feature type="domain" description="Histidine kinase" evidence="13">
    <location>
        <begin position="918"/>
        <end position="1018"/>
    </location>
</feature>
<dbReference type="FunFam" id="3.30.565.10:FF:000010">
    <property type="entry name" value="Sensor histidine kinase RcsC"/>
    <property type="match status" value="1"/>
</dbReference>
<dbReference type="CDD" id="cd17574">
    <property type="entry name" value="REC_OmpR"/>
    <property type="match status" value="1"/>
</dbReference>
<dbReference type="InterPro" id="IPR036890">
    <property type="entry name" value="HATPase_C_sf"/>
</dbReference>
<evidence type="ECO:0000313" key="16">
    <source>
        <dbReference type="Proteomes" id="UP000656813"/>
    </source>
</evidence>
<accession>A0A8J3EQW9</accession>
<organism evidence="15 16">
    <name type="scientific">Pullulanibacillus pueri</name>
    <dbReference type="NCBI Taxonomy" id="1437324"/>
    <lineage>
        <taxon>Bacteria</taxon>
        <taxon>Bacillati</taxon>
        <taxon>Bacillota</taxon>
        <taxon>Bacilli</taxon>
        <taxon>Bacillales</taxon>
        <taxon>Sporolactobacillaceae</taxon>
        <taxon>Pullulanibacillus</taxon>
    </lineage>
</organism>
<dbReference type="InterPro" id="IPR008979">
    <property type="entry name" value="Galactose-bd-like_sf"/>
</dbReference>
<dbReference type="PROSITE" id="PS50110">
    <property type="entry name" value="RESPONSE_REGULATORY"/>
    <property type="match status" value="1"/>
</dbReference>
<dbReference type="Gene3D" id="1.10.287.130">
    <property type="match status" value="1"/>
</dbReference>
<dbReference type="SUPFAM" id="SSF47384">
    <property type="entry name" value="Homodimeric domain of signal transducing histidine kinase"/>
    <property type="match status" value="1"/>
</dbReference>
<keyword evidence="12" id="KW-0472">Membrane</keyword>
<name>A0A8J3EQW9_9BACL</name>
<evidence type="ECO:0000256" key="11">
    <source>
        <dbReference type="PROSITE-ProRule" id="PRU00169"/>
    </source>
</evidence>
<dbReference type="Pfam" id="PF07695">
    <property type="entry name" value="7TMR-DISM_7TM"/>
    <property type="match status" value="1"/>
</dbReference>
<evidence type="ECO:0000256" key="10">
    <source>
        <dbReference type="ARBA" id="ARBA00074306"/>
    </source>
</evidence>
<evidence type="ECO:0000256" key="4">
    <source>
        <dbReference type="ARBA" id="ARBA00022553"/>
    </source>
</evidence>
<dbReference type="Gene3D" id="3.40.50.2300">
    <property type="match status" value="1"/>
</dbReference>
<dbReference type="Pfam" id="PF06580">
    <property type="entry name" value="His_kinase"/>
    <property type="match status" value="1"/>
</dbReference>
<evidence type="ECO:0000256" key="5">
    <source>
        <dbReference type="ARBA" id="ARBA00022679"/>
    </source>
</evidence>
<dbReference type="InterPro" id="IPR005467">
    <property type="entry name" value="His_kinase_dom"/>
</dbReference>
<dbReference type="InterPro" id="IPR011623">
    <property type="entry name" value="7TMR_DISM_rcpt_extracell_dom1"/>
</dbReference>
<feature type="transmembrane region" description="Helical" evidence="12">
    <location>
        <begin position="209"/>
        <end position="230"/>
    </location>
</feature>
<dbReference type="PRINTS" id="PR00344">
    <property type="entry name" value="BCTRLSENSOR"/>
</dbReference>
<dbReference type="SMART" id="SM00388">
    <property type="entry name" value="HisKA"/>
    <property type="match status" value="1"/>
</dbReference>
<keyword evidence="5" id="KW-0808">Transferase</keyword>
<reference evidence="15" key="1">
    <citation type="journal article" date="2014" name="Int. J. Syst. Evol. Microbiol.">
        <title>Complete genome sequence of Corynebacterium casei LMG S-19264T (=DSM 44701T), isolated from a smear-ripened cheese.</title>
        <authorList>
            <consortium name="US DOE Joint Genome Institute (JGI-PGF)"/>
            <person name="Walter F."/>
            <person name="Albersmeier A."/>
            <person name="Kalinowski J."/>
            <person name="Ruckert C."/>
        </authorList>
    </citation>
    <scope>NUCLEOTIDE SEQUENCE</scope>
    <source>
        <strain evidence="15">CGMCC 1.12777</strain>
    </source>
</reference>
<evidence type="ECO:0000259" key="13">
    <source>
        <dbReference type="PROSITE" id="PS50109"/>
    </source>
</evidence>
<evidence type="ECO:0000259" key="14">
    <source>
        <dbReference type="PROSITE" id="PS50110"/>
    </source>
</evidence>
<keyword evidence="9" id="KW-0902">Two-component regulatory system</keyword>
<dbReference type="Gene3D" id="2.60.120.260">
    <property type="entry name" value="Galactose-binding domain-like"/>
    <property type="match status" value="1"/>
</dbReference>
<feature type="domain" description="Histidine kinase" evidence="13">
    <location>
        <begin position="433"/>
        <end position="651"/>
    </location>
</feature>
<dbReference type="Pfam" id="PF02518">
    <property type="entry name" value="HATPase_c"/>
    <property type="match status" value="2"/>
</dbReference>
<keyword evidence="4 11" id="KW-0597">Phosphoprotein</keyword>
<dbReference type="SUPFAM" id="SSF55874">
    <property type="entry name" value="ATPase domain of HSP90 chaperone/DNA topoisomerase II/histidine kinase"/>
    <property type="match status" value="2"/>
</dbReference>
<feature type="modified residue" description="4-aspartylphosphate" evidence="11">
    <location>
        <position position="741"/>
    </location>
</feature>
<evidence type="ECO:0000256" key="1">
    <source>
        <dbReference type="ARBA" id="ARBA00000085"/>
    </source>
</evidence>
<comment type="catalytic activity">
    <reaction evidence="1">
        <text>ATP + protein L-histidine = ADP + protein N-phospho-L-histidine.</text>
        <dbReference type="EC" id="2.7.13.3"/>
    </reaction>
</comment>
<comment type="caution">
    <text evidence="15">The sequence shown here is derived from an EMBL/GenBank/DDBJ whole genome shotgun (WGS) entry which is preliminary data.</text>
</comment>
<dbReference type="GO" id="GO:0000155">
    <property type="term" value="F:phosphorelay sensor kinase activity"/>
    <property type="evidence" value="ECO:0007669"/>
    <property type="project" value="InterPro"/>
</dbReference>
<sequence length="1018" mass="116367">MTIKKMSFIIILFLMFITGLRLTWLNVQKQDALPEIVDGTLNLKEFQVSDHHTIPLNGEWAFFPNQFIHNDKEHTNSKGLKKMFLKVPGDWNNAFKKRNSNFKYGTYRLTILLGKNKDQTFKLRIININRASTLYVNGRPIKGAGNPSTQSKTYQARNLPYTVTIPSGHDKMTIDIQVSNQTGEGGITEPIRLGTPKAINYWGTLSTSMQVALCIIFFIHGLYAIMLYCFGIRNKGLIYFSLLIFSAVLSVLVEDDKLLFVWLPMSYPLSMRITFLSYISVVAFIPLILKQLYPDFKDQKLIHWFSVYCLAEVLFILFAPVQMILLIKKELLLVLWFSIFISVYILKKASIKRDDSIFLILGVSSIGVNIFWSIWKFNAYSYESVYYPFDLMIAVFCFAGFWFKRYVRTNNQTKRIAERLQKVNQQKDDFLVNTSHELRNPLHGIMNITQNVLENKNGELSKEYTEKLKVQLTVAKRMALLLDDLIDVTRLQEKTIQLHIKNVKVQSIVGSIFEMLQYMLEGKPITLSINIPEDFPAVKADEKRLIQIMFNLLHNAVKFTDEGEISVSAEVINETAHIHIMDTGIGMDSEMQSKIFLPYEQADSNRTKVVGGFGLGLSICKQYVELHGGTLNVKSTPGEGSLFTFTLSLSEDAEQETENYDLKKSAKKSVAVSKELEMAPAQITSTFEKKPSLLVVDDDPLNQQVLINVFDPKYYEILAVSSANQAIDRIDSKHFDLVISDVMMPNISGYELTRKIRERFSISELPILLLTARNRLEDIGVGFQAGANDYVAKPVDSWELKARVNALIQLKQSIEEHQRIEAAWLQAQIKPHFLYNTMNSIAALGTMDIEKMQRLIEEFSHYLRMSYDFHNSDRMVPIDRELALVRSYLFIEKERFGERINVEWNVDPNLHFLLPPLIIQPLVENAVKHGVLKTTQGGTINICIENGLKEIKISIKDSGVGMTREVLQRIQEKSFNKDGGIGLQNTNRRLKQFYGKGLEVRSIPNQGTTVSFCIPNKE</sequence>
<feature type="transmembrane region" description="Helical" evidence="12">
    <location>
        <begin position="237"/>
        <end position="253"/>
    </location>
</feature>
<dbReference type="InterPro" id="IPR001789">
    <property type="entry name" value="Sig_transdc_resp-reg_receiver"/>
</dbReference>
<dbReference type="SUPFAM" id="SSF52172">
    <property type="entry name" value="CheY-like"/>
    <property type="match status" value="1"/>
</dbReference>
<evidence type="ECO:0000256" key="2">
    <source>
        <dbReference type="ARBA" id="ARBA00006402"/>
    </source>
</evidence>
<dbReference type="InterPro" id="IPR011006">
    <property type="entry name" value="CheY-like_superfamily"/>
</dbReference>
<keyword evidence="8" id="KW-0067">ATP-binding</keyword>
<protein>
    <recommendedName>
        <fullName evidence="10">Circadian input-output histidine kinase CikA</fullName>
        <ecNumber evidence="3">2.7.13.3</ecNumber>
    </recommendedName>
</protein>
<evidence type="ECO:0000256" key="6">
    <source>
        <dbReference type="ARBA" id="ARBA00022741"/>
    </source>
</evidence>
<dbReference type="CDD" id="cd16922">
    <property type="entry name" value="HATPase_EvgS-ArcB-TorS-like"/>
    <property type="match status" value="1"/>
</dbReference>
<feature type="transmembrane region" description="Helical" evidence="12">
    <location>
        <begin position="273"/>
        <end position="289"/>
    </location>
</feature>
<feature type="domain" description="Response regulatory" evidence="14">
    <location>
        <begin position="692"/>
        <end position="808"/>
    </location>
</feature>
<evidence type="ECO:0000256" key="8">
    <source>
        <dbReference type="ARBA" id="ARBA00022840"/>
    </source>
</evidence>
<dbReference type="PROSITE" id="PS50109">
    <property type="entry name" value="HIS_KIN"/>
    <property type="match status" value="2"/>
</dbReference>